<organism evidence="1">
    <name type="scientific">marine sediment metagenome</name>
    <dbReference type="NCBI Taxonomy" id="412755"/>
    <lineage>
        <taxon>unclassified sequences</taxon>
        <taxon>metagenomes</taxon>
        <taxon>ecological metagenomes</taxon>
    </lineage>
</organism>
<gene>
    <name evidence="1" type="ORF">S01H1_73572</name>
</gene>
<reference evidence="1" key="1">
    <citation type="journal article" date="2014" name="Front. Microbiol.">
        <title>High frequency of phylogenetically diverse reductive dehalogenase-homologous genes in deep subseafloor sedimentary metagenomes.</title>
        <authorList>
            <person name="Kawai M."/>
            <person name="Futagami T."/>
            <person name="Toyoda A."/>
            <person name="Takaki Y."/>
            <person name="Nishi S."/>
            <person name="Hori S."/>
            <person name="Arai W."/>
            <person name="Tsubouchi T."/>
            <person name="Morono Y."/>
            <person name="Uchiyama I."/>
            <person name="Ito T."/>
            <person name="Fujiyama A."/>
            <person name="Inagaki F."/>
            <person name="Takami H."/>
        </authorList>
    </citation>
    <scope>NUCLEOTIDE SEQUENCE</scope>
    <source>
        <strain evidence="1">Expedition CK06-06</strain>
    </source>
</reference>
<name>X0X0B1_9ZZZZ</name>
<protein>
    <submittedName>
        <fullName evidence="1">Uncharacterized protein</fullName>
    </submittedName>
</protein>
<proteinExistence type="predicted"/>
<evidence type="ECO:0000313" key="1">
    <source>
        <dbReference type="EMBL" id="GAG30103.1"/>
    </source>
</evidence>
<comment type="caution">
    <text evidence="1">The sequence shown here is derived from an EMBL/GenBank/DDBJ whole genome shotgun (WGS) entry which is preliminary data.</text>
</comment>
<dbReference type="EMBL" id="BARS01049168">
    <property type="protein sequence ID" value="GAG30103.1"/>
    <property type="molecule type" value="Genomic_DNA"/>
</dbReference>
<dbReference type="AlphaFoldDB" id="X0X0B1"/>
<sequence length="71" mass="8474">MYFTFKCHCEERSDEAIRRSCCEFYEAESPEPFDYAQDKLRRRAISNLRRDCHSHFSEFTLSEANVPAMTN</sequence>
<accession>X0X0B1</accession>